<keyword evidence="9 16" id="KW-0378">Hydrolase</keyword>
<dbReference type="EC" id="3.2.2.31" evidence="4 14"/>
<dbReference type="GO" id="GO:0046872">
    <property type="term" value="F:metal ion binding"/>
    <property type="evidence" value="ECO:0007669"/>
    <property type="project" value="UniProtKB-UniRule"/>
</dbReference>
<keyword evidence="17" id="KW-1185">Reference proteome</keyword>
<evidence type="ECO:0000256" key="14">
    <source>
        <dbReference type="RuleBase" id="RU365096"/>
    </source>
</evidence>
<keyword evidence="12" id="KW-0234">DNA repair</keyword>
<accession>A0A239SV75</accession>
<evidence type="ECO:0000313" key="16">
    <source>
        <dbReference type="EMBL" id="SNU89401.1"/>
    </source>
</evidence>
<dbReference type="InterPro" id="IPR015797">
    <property type="entry name" value="NUDIX_hydrolase-like_dom_sf"/>
</dbReference>
<dbReference type="InterPro" id="IPR005760">
    <property type="entry name" value="A/G_AdeGlyc_MutY"/>
</dbReference>
<dbReference type="GO" id="GO:0000701">
    <property type="term" value="F:purine-specific mismatch base pair DNA N-glycosylase activity"/>
    <property type="evidence" value="ECO:0007669"/>
    <property type="project" value="UniProtKB-EC"/>
</dbReference>
<dbReference type="SUPFAM" id="SSF55811">
    <property type="entry name" value="Nudix"/>
    <property type="match status" value="1"/>
</dbReference>
<keyword evidence="6" id="KW-0004">4Fe-4S</keyword>
<feature type="domain" description="HhH-GPD" evidence="15">
    <location>
        <begin position="52"/>
        <end position="203"/>
    </location>
</feature>
<evidence type="ECO:0000256" key="12">
    <source>
        <dbReference type="ARBA" id="ARBA00023204"/>
    </source>
</evidence>
<dbReference type="KEGG" id="smen:SAMEA4412692_1471"/>
<dbReference type="Gene3D" id="3.90.79.10">
    <property type="entry name" value="Nucleoside Triphosphate Pyrophosphohydrolase"/>
    <property type="match status" value="1"/>
</dbReference>
<dbReference type="Gene3D" id="1.10.1670.10">
    <property type="entry name" value="Helix-hairpin-Helix base-excision DNA repair enzymes (C-terminal)"/>
    <property type="match status" value="1"/>
</dbReference>
<dbReference type="NCBIfam" id="TIGR01084">
    <property type="entry name" value="mutY"/>
    <property type="match status" value="1"/>
</dbReference>
<evidence type="ECO:0000259" key="15">
    <source>
        <dbReference type="SMART" id="SM00478"/>
    </source>
</evidence>
<dbReference type="PANTHER" id="PTHR42944:SF1">
    <property type="entry name" value="ADENINE DNA GLYCOSYLASE"/>
    <property type="match status" value="1"/>
</dbReference>
<dbReference type="CDD" id="cd03431">
    <property type="entry name" value="NUDIX_DNA_Glycosylase_C-MutY"/>
    <property type="match status" value="1"/>
</dbReference>
<dbReference type="FunFam" id="1.10.340.30:FF:000002">
    <property type="entry name" value="Adenine DNA glycosylase"/>
    <property type="match status" value="1"/>
</dbReference>
<comment type="function">
    <text evidence="2">Adenine glycosylase active on G-A mispairs. MutY also corrects error-prone DNA synthesis past GO lesions which are due to the oxidatively damaged form of guanine: 7,8-dihydro-8-oxoguanine (8-oxo-dGTP).</text>
</comment>
<dbReference type="Pfam" id="PF00730">
    <property type="entry name" value="HhH-GPD"/>
    <property type="match status" value="1"/>
</dbReference>
<dbReference type="EMBL" id="LT906439">
    <property type="protein sequence ID" value="SNU89401.1"/>
    <property type="molecule type" value="Genomic_DNA"/>
</dbReference>
<dbReference type="RefSeq" id="WP_018374313.1">
    <property type="nucleotide sequence ID" value="NZ_LT906439.1"/>
</dbReference>
<evidence type="ECO:0000256" key="5">
    <source>
        <dbReference type="ARBA" id="ARBA00022023"/>
    </source>
</evidence>
<keyword evidence="10 14" id="KW-0408">Iron</keyword>
<evidence type="ECO:0000256" key="10">
    <source>
        <dbReference type="ARBA" id="ARBA00023004"/>
    </source>
</evidence>
<keyword evidence="7" id="KW-0479">Metal-binding</keyword>
<dbReference type="CDD" id="cd00056">
    <property type="entry name" value="ENDO3c"/>
    <property type="match status" value="1"/>
</dbReference>
<dbReference type="Gene3D" id="1.10.340.30">
    <property type="entry name" value="Hypothetical protein, domain 2"/>
    <property type="match status" value="1"/>
</dbReference>
<dbReference type="GO" id="GO:0051539">
    <property type="term" value="F:4 iron, 4 sulfur cluster binding"/>
    <property type="evidence" value="ECO:0007669"/>
    <property type="project" value="UniProtKB-UniRule"/>
</dbReference>
<keyword evidence="8 14" id="KW-0227">DNA damage</keyword>
<evidence type="ECO:0000256" key="9">
    <source>
        <dbReference type="ARBA" id="ARBA00022801"/>
    </source>
</evidence>
<dbReference type="GO" id="GO:0006298">
    <property type="term" value="P:mismatch repair"/>
    <property type="evidence" value="ECO:0007669"/>
    <property type="project" value="TreeGrafter"/>
</dbReference>
<dbReference type="eggNOG" id="COG1194">
    <property type="taxonomic scope" value="Bacteria"/>
</dbReference>
<evidence type="ECO:0000256" key="4">
    <source>
        <dbReference type="ARBA" id="ARBA00012045"/>
    </source>
</evidence>
<comment type="cofactor">
    <cofactor evidence="14">
        <name>[4Fe-4S] cluster</name>
        <dbReference type="ChEBI" id="CHEBI:49883"/>
    </cofactor>
    <text evidence="14">Binds 1 [4Fe-4S] cluster.</text>
</comment>
<dbReference type="Proteomes" id="UP000215185">
    <property type="component" value="Chromosome 1"/>
</dbReference>
<dbReference type="GO" id="GO:0006284">
    <property type="term" value="P:base-excision repair"/>
    <property type="evidence" value="ECO:0007669"/>
    <property type="project" value="UniProtKB-UniRule"/>
</dbReference>
<organism evidence="16 17">
    <name type="scientific">Streptococcus merionis</name>
    <dbReference type="NCBI Taxonomy" id="400065"/>
    <lineage>
        <taxon>Bacteria</taxon>
        <taxon>Bacillati</taxon>
        <taxon>Bacillota</taxon>
        <taxon>Bacilli</taxon>
        <taxon>Lactobacillales</taxon>
        <taxon>Streptococcaceae</taxon>
        <taxon>Streptococcus</taxon>
    </lineage>
</organism>
<dbReference type="InterPro" id="IPR003265">
    <property type="entry name" value="HhH-GPD_domain"/>
</dbReference>
<dbReference type="PANTHER" id="PTHR42944">
    <property type="entry name" value="ADENINE DNA GLYCOSYLASE"/>
    <property type="match status" value="1"/>
</dbReference>
<evidence type="ECO:0000256" key="2">
    <source>
        <dbReference type="ARBA" id="ARBA00002933"/>
    </source>
</evidence>
<name>A0A239SV75_9STRE</name>
<protein>
    <recommendedName>
        <fullName evidence="5 14">Adenine DNA glycosylase</fullName>
        <ecNumber evidence="4 14">3.2.2.31</ecNumber>
    </recommendedName>
</protein>
<dbReference type="Pfam" id="PF14815">
    <property type="entry name" value="NUDIX_4"/>
    <property type="match status" value="1"/>
</dbReference>
<dbReference type="InterPro" id="IPR029119">
    <property type="entry name" value="MutY_C"/>
</dbReference>
<reference evidence="16 17" key="1">
    <citation type="submission" date="2017-06" db="EMBL/GenBank/DDBJ databases">
        <authorList>
            <consortium name="Pathogen Informatics"/>
        </authorList>
    </citation>
    <scope>NUCLEOTIDE SEQUENCE [LARGE SCALE GENOMIC DNA]</scope>
    <source>
        <strain evidence="16 17">NCTC13788</strain>
    </source>
</reference>
<dbReference type="GO" id="GO:0032357">
    <property type="term" value="F:oxidized purine DNA binding"/>
    <property type="evidence" value="ECO:0007669"/>
    <property type="project" value="TreeGrafter"/>
</dbReference>
<dbReference type="SMART" id="SM00478">
    <property type="entry name" value="ENDO3c"/>
    <property type="match status" value="1"/>
</dbReference>
<dbReference type="SUPFAM" id="SSF48150">
    <property type="entry name" value="DNA-glycosylase"/>
    <property type="match status" value="1"/>
</dbReference>
<evidence type="ECO:0000256" key="6">
    <source>
        <dbReference type="ARBA" id="ARBA00022485"/>
    </source>
</evidence>
<keyword evidence="13 14" id="KW-0326">Glycosidase</keyword>
<evidence type="ECO:0000313" key="17">
    <source>
        <dbReference type="Proteomes" id="UP000215185"/>
    </source>
</evidence>
<dbReference type="OrthoDB" id="9802365at2"/>
<evidence type="ECO:0000256" key="3">
    <source>
        <dbReference type="ARBA" id="ARBA00008343"/>
    </source>
</evidence>
<dbReference type="GO" id="GO:0034039">
    <property type="term" value="F:8-oxo-7,8-dihydroguanine DNA N-glycosylase activity"/>
    <property type="evidence" value="ECO:0007669"/>
    <property type="project" value="TreeGrafter"/>
</dbReference>
<comment type="catalytic activity">
    <reaction evidence="1 14">
        <text>Hydrolyzes free adenine bases from 7,8-dihydro-8-oxoguanine:adenine mismatched double-stranded DNA, leaving an apurinic site.</text>
        <dbReference type="EC" id="3.2.2.31"/>
    </reaction>
</comment>
<evidence type="ECO:0000256" key="7">
    <source>
        <dbReference type="ARBA" id="ARBA00022723"/>
    </source>
</evidence>
<sequence length="383" mass="44181">MLDLQDYGITMWPEDKIIAFRKALLDWYDANKRDLPWRRTTNPYYIWVSEIMLQQTQVITVLPYFERFLDWFPTVADLAKAEEERLLKAWEGLGYYSRVRNMQAAAQQIMTDFDGIFPQTYEAIASLKGIGPYTAGAIASIAFGLPEPAVDGNVMRVMARLFEVDYDIGNPKNRKIFQAIMEILIDPARPGDFNQALMDLGTDIENPKNPRPEESPVKDFSAAYQNGTMAKYPIKEPKKKPRPIQIQAFVIRNQDGDYLLEKNKQGRLLAGFWSFPILETQLVSQQLNLFEQEQEVVMESLSQTTTFEEKYQLTPDWSNQTFPTVKHVFSHQKWQIELIEGVVVTDQLPADYQLEWVGLEDFEAYPFATPQKKMVEAYLAGLS</sequence>
<dbReference type="InterPro" id="IPR023170">
    <property type="entry name" value="HhH_base_excis_C"/>
</dbReference>
<dbReference type="STRING" id="1123308.GCA_000380085_01773"/>
<gene>
    <name evidence="16" type="primary">mutY</name>
    <name evidence="16" type="ORF">SAMEA4412692_01471</name>
</gene>
<evidence type="ECO:0000256" key="1">
    <source>
        <dbReference type="ARBA" id="ARBA00000843"/>
    </source>
</evidence>
<evidence type="ECO:0000256" key="13">
    <source>
        <dbReference type="ARBA" id="ARBA00023295"/>
    </source>
</evidence>
<dbReference type="InterPro" id="IPR011257">
    <property type="entry name" value="DNA_glycosylase"/>
</dbReference>
<dbReference type="GO" id="GO:0035485">
    <property type="term" value="F:adenine/guanine mispair binding"/>
    <property type="evidence" value="ECO:0007669"/>
    <property type="project" value="TreeGrafter"/>
</dbReference>
<evidence type="ECO:0000256" key="8">
    <source>
        <dbReference type="ARBA" id="ARBA00022763"/>
    </source>
</evidence>
<dbReference type="AlphaFoldDB" id="A0A239SV75"/>
<comment type="similarity">
    <text evidence="3 14">Belongs to the Nth/MutY family.</text>
</comment>
<proteinExistence type="inferred from homology"/>
<evidence type="ECO:0000256" key="11">
    <source>
        <dbReference type="ARBA" id="ARBA00023014"/>
    </source>
</evidence>
<dbReference type="InterPro" id="IPR044298">
    <property type="entry name" value="MIG/MutY"/>
</dbReference>
<dbReference type="Pfam" id="PF00633">
    <property type="entry name" value="HHH"/>
    <property type="match status" value="1"/>
</dbReference>
<dbReference type="InterPro" id="IPR000445">
    <property type="entry name" value="HhH_motif"/>
</dbReference>
<keyword evidence="11" id="KW-0411">Iron-sulfur</keyword>